<name>A0A1G6KB35_9BACL</name>
<dbReference type="Proteomes" id="UP000199387">
    <property type="component" value="Unassembled WGS sequence"/>
</dbReference>
<sequence>MKEGELIQLQGPRVILRDVRADDLEDFWYWQVEAEDREHQRWNGPYAPVEVPSREDFDRSWEGSSRESVQRRFAAG</sequence>
<evidence type="ECO:0000313" key="2">
    <source>
        <dbReference type="EMBL" id="SDC28147.1"/>
    </source>
</evidence>
<dbReference type="AlphaFoldDB" id="A0A1G6KB35"/>
<reference evidence="2 3" key="1">
    <citation type="submission" date="2016-10" db="EMBL/GenBank/DDBJ databases">
        <authorList>
            <person name="de Groot N.N."/>
        </authorList>
    </citation>
    <scope>NUCLEOTIDE SEQUENCE [LARGE SCALE GENOMIC DNA]</scope>
    <source>
        <strain evidence="2 3">DSM 45514</strain>
    </source>
</reference>
<dbReference type="EMBL" id="FMZA01000005">
    <property type="protein sequence ID" value="SDC28147.1"/>
    <property type="molecule type" value="Genomic_DNA"/>
</dbReference>
<dbReference type="RefSeq" id="WP_342670270.1">
    <property type="nucleotide sequence ID" value="NZ_FMZA01000005.1"/>
</dbReference>
<proteinExistence type="predicted"/>
<gene>
    <name evidence="2" type="ORF">SAMN04488112_105158</name>
</gene>
<feature type="compositionally biased region" description="Basic and acidic residues" evidence="1">
    <location>
        <begin position="54"/>
        <end position="70"/>
    </location>
</feature>
<protein>
    <recommendedName>
        <fullName evidence="4">Acetyltransferase (GNAT) domain-containing protein</fullName>
    </recommendedName>
</protein>
<accession>A0A1G6KB35</accession>
<evidence type="ECO:0000313" key="3">
    <source>
        <dbReference type="Proteomes" id="UP000199387"/>
    </source>
</evidence>
<organism evidence="2 3">
    <name type="scientific">Melghirimyces thermohalophilus</name>
    <dbReference type="NCBI Taxonomy" id="1236220"/>
    <lineage>
        <taxon>Bacteria</taxon>
        <taxon>Bacillati</taxon>
        <taxon>Bacillota</taxon>
        <taxon>Bacilli</taxon>
        <taxon>Bacillales</taxon>
        <taxon>Thermoactinomycetaceae</taxon>
        <taxon>Melghirimyces</taxon>
    </lineage>
</organism>
<feature type="region of interest" description="Disordered" evidence="1">
    <location>
        <begin position="54"/>
        <end position="76"/>
    </location>
</feature>
<keyword evidence="3" id="KW-1185">Reference proteome</keyword>
<dbReference type="STRING" id="1236220.SAMN04488112_105158"/>
<dbReference type="Gene3D" id="3.40.630.30">
    <property type="match status" value="1"/>
</dbReference>
<evidence type="ECO:0008006" key="4">
    <source>
        <dbReference type="Google" id="ProtNLM"/>
    </source>
</evidence>
<evidence type="ECO:0000256" key="1">
    <source>
        <dbReference type="SAM" id="MobiDB-lite"/>
    </source>
</evidence>